<sequence>MRIPLYGAPNARDLGGIVTAFGKVKSARLIRSGELSRLTEQDKKTLEAVTLRRVIDLRTQSEINNSPDVTMQGVEYVNIPVIRATTFGITYEKSDGKRIAEMLQAGFRRMAERGETFSLHMELLYKKFVTDSFSRDAYGKFLKLLTEPVEGATLWHCTAGKDRVGTCTALLLFCLGADRERIFEDYMLTNAQSRENKLAVLGKVKDFVSEEDLYRVDKMLSVEEAFLQGFFDEAERLFGGTRQFLRACGVTEKEEEKLRENYLQ</sequence>
<reference evidence="2" key="2">
    <citation type="journal article" date="2021" name="PeerJ">
        <title>Extensive microbial diversity within the chicken gut microbiome revealed by metagenomics and culture.</title>
        <authorList>
            <person name="Gilroy R."/>
            <person name="Ravi A."/>
            <person name="Getino M."/>
            <person name="Pursley I."/>
            <person name="Horton D.L."/>
            <person name="Alikhan N.F."/>
            <person name="Baker D."/>
            <person name="Gharbi K."/>
            <person name="Hall N."/>
            <person name="Watson M."/>
            <person name="Adriaenssens E.M."/>
            <person name="Foster-Nyarko E."/>
            <person name="Jarju S."/>
            <person name="Secka A."/>
            <person name="Antonio M."/>
            <person name="Oren A."/>
            <person name="Chaudhuri R.R."/>
            <person name="La Ragione R."/>
            <person name="Hildebrand F."/>
            <person name="Pallen M.J."/>
        </authorList>
    </citation>
    <scope>NUCLEOTIDE SEQUENCE</scope>
    <source>
        <strain evidence="2">ChiHjej12B11-7776</strain>
    </source>
</reference>
<evidence type="ECO:0000313" key="2">
    <source>
        <dbReference type="EMBL" id="HIU90766.1"/>
    </source>
</evidence>
<comment type="caution">
    <text evidence="2">The sequence shown here is derived from an EMBL/GenBank/DDBJ whole genome shotgun (WGS) entry which is preliminary data.</text>
</comment>
<protein>
    <submittedName>
        <fullName evidence="2">Tyrosine-protein phosphatase</fullName>
    </submittedName>
</protein>
<dbReference type="AlphaFoldDB" id="A0A9D1MX58"/>
<comment type="similarity">
    <text evidence="1">Belongs to the protein-tyrosine phosphatase family.</text>
</comment>
<organism evidence="2 3">
    <name type="scientific">Candidatus Fimimonas merdipullorum</name>
    <dbReference type="NCBI Taxonomy" id="2840822"/>
    <lineage>
        <taxon>Bacteria</taxon>
        <taxon>Pseudomonadati</taxon>
        <taxon>Myxococcota</taxon>
        <taxon>Myxococcia</taxon>
        <taxon>Myxococcales</taxon>
        <taxon>Cystobacterineae</taxon>
        <taxon>Myxococcaceae</taxon>
        <taxon>Myxococcaceae incertae sedis</taxon>
        <taxon>Candidatus Fimimonas</taxon>
    </lineage>
</organism>
<dbReference type="EMBL" id="DVOC01000035">
    <property type="protein sequence ID" value="HIU90766.1"/>
    <property type="molecule type" value="Genomic_DNA"/>
</dbReference>
<dbReference type="SUPFAM" id="SSF52799">
    <property type="entry name" value="(Phosphotyrosine protein) phosphatases II"/>
    <property type="match status" value="1"/>
</dbReference>
<dbReference type="Proteomes" id="UP000886852">
    <property type="component" value="Unassembled WGS sequence"/>
</dbReference>
<dbReference type="PANTHER" id="PTHR31126:SF1">
    <property type="entry name" value="TYROSINE SPECIFIC PROTEIN PHOSPHATASES DOMAIN-CONTAINING PROTEIN"/>
    <property type="match status" value="1"/>
</dbReference>
<dbReference type="InterPro" id="IPR029021">
    <property type="entry name" value="Prot-tyrosine_phosphatase-like"/>
</dbReference>
<name>A0A9D1MX58_9BACT</name>
<evidence type="ECO:0000313" key="3">
    <source>
        <dbReference type="Proteomes" id="UP000886852"/>
    </source>
</evidence>
<dbReference type="InterPro" id="IPR026893">
    <property type="entry name" value="Tyr/Ser_Pase_IphP-type"/>
</dbReference>
<dbReference type="Pfam" id="PF13350">
    <property type="entry name" value="Y_phosphatase3"/>
    <property type="match status" value="1"/>
</dbReference>
<dbReference type="Gene3D" id="3.90.190.10">
    <property type="entry name" value="Protein tyrosine phosphatase superfamily"/>
    <property type="match status" value="1"/>
</dbReference>
<reference evidence="2" key="1">
    <citation type="submission" date="2020-10" db="EMBL/GenBank/DDBJ databases">
        <authorList>
            <person name="Gilroy R."/>
        </authorList>
    </citation>
    <scope>NUCLEOTIDE SEQUENCE</scope>
    <source>
        <strain evidence="2">ChiHjej12B11-7776</strain>
    </source>
</reference>
<gene>
    <name evidence="2" type="ORF">IAC72_01945</name>
</gene>
<accession>A0A9D1MX58</accession>
<proteinExistence type="inferred from homology"/>
<evidence type="ECO:0000256" key="1">
    <source>
        <dbReference type="ARBA" id="ARBA00009580"/>
    </source>
</evidence>
<dbReference type="PANTHER" id="PTHR31126">
    <property type="entry name" value="TYROSINE-PROTEIN PHOSPHATASE"/>
    <property type="match status" value="1"/>
</dbReference>
<dbReference type="GO" id="GO:0004721">
    <property type="term" value="F:phosphoprotein phosphatase activity"/>
    <property type="evidence" value="ECO:0007669"/>
    <property type="project" value="InterPro"/>
</dbReference>